<dbReference type="GeneID" id="126911096"/>
<keyword evidence="2" id="KW-1185">Reference proteome</keyword>
<feature type="compositionally biased region" description="Polar residues" evidence="1">
    <location>
        <begin position="204"/>
        <end position="224"/>
    </location>
</feature>
<evidence type="ECO:0000313" key="3">
    <source>
        <dbReference type="RefSeq" id="XP_050552136.1"/>
    </source>
</evidence>
<protein>
    <submittedName>
        <fullName evidence="3">Uncharacterized protein LOC126911096</fullName>
    </submittedName>
</protein>
<accession>A0A9R0DSN6</accession>
<dbReference type="Proteomes" id="UP000829999">
    <property type="component" value="Chromosome 10"/>
</dbReference>
<proteinExistence type="predicted"/>
<gene>
    <name evidence="3" type="primary">LOC126911096</name>
</gene>
<evidence type="ECO:0000256" key="1">
    <source>
        <dbReference type="SAM" id="MobiDB-lite"/>
    </source>
</evidence>
<name>A0A9R0DSN6_SPOFR</name>
<dbReference type="RefSeq" id="XP_050552136.1">
    <property type="nucleotide sequence ID" value="XM_050696179.1"/>
</dbReference>
<dbReference type="AlphaFoldDB" id="A0A9R0DSN6"/>
<sequence>MDVMDEESIIRLCATSFLEKEIDAAKNLLFDSISAIKKTTRKGDGKNQRNLEDIITTLKRVDPEKIPIFVARELHRLPPVTFDHIDATRLLKDIVLMQNEIKILKSDRATVEQLDQLRMDLNNIKQTSIVNNFDYNINRKRGGYRNIDIDISGGELDSGPVGLIYNTSKIEEESSECLLRTSNVSSENDVTVKNKESAYMIDQNKTVNQQSEPVSETIQLTPNDESPPPPAPPQRLDNECITVSPHRGITMAEVLRQNNKIQSNKMENSNEWKLVQRPKRKNYFSGKVGNATKDSELNFKAAEKRLPIYITNVHKETSIDDISNYILKKTGEKVNLIKLSIKNENKYNAYKIFVPSYTLRLFLNESMWPKGIVFRRFVHYQYRTADNRPDKISNNK</sequence>
<dbReference type="OrthoDB" id="7477592at2759"/>
<evidence type="ECO:0000313" key="2">
    <source>
        <dbReference type="Proteomes" id="UP000829999"/>
    </source>
</evidence>
<organism evidence="2 3">
    <name type="scientific">Spodoptera frugiperda</name>
    <name type="common">Fall armyworm</name>
    <dbReference type="NCBI Taxonomy" id="7108"/>
    <lineage>
        <taxon>Eukaryota</taxon>
        <taxon>Metazoa</taxon>
        <taxon>Ecdysozoa</taxon>
        <taxon>Arthropoda</taxon>
        <taxon>Hexapoda</taxon>
        <taxon>Insecta</taxon>
        <taxon>Pterygota</taxon>
        <taxon>Neoptera</taxon>
        <taxon>Endopterygota</taxon>
        <taxon>Lepidoptera</taxon>
        <taxon>Glossata</taxon>
        <taxon>Ditrysia</taxon>
        <taxon>Noctuoidea</taxon>
        <taxon>Noctuidae</taxon>
        <taxon>Amphipyrinae</taxon>
        <taxon>Spodoptera</taxon>
    </lineage>
</organism>
<feature type="region of interest" description="Disordered" evidence="1">
    <location>
        <begin position="204"/>
        <end position="235"/>
    </location>
</feature>
<reference evidence="3" key="1">
    <citation type="submission" date="2025-08" db="UniProtKB">
        <authorList>
            <consortium name="RefSeq"/>
        </authorList>
    </citation>
    <scope>IDENTIFICATION</scope>
    <source>
        <tissue evidence="3">Whole larval tissue</tissue>
    </source>
</reference>